<dbReference type="EMBL" id="LRQE01000004">
    <property type="protein sequence ID" value="KXA31662.1"/>
    <property type="molecule type" value="Genomic_DNA"/>
</dbReference>
<dbReference type="Pfam" id="PF07352">
    <property type="entry name" value="Phage_Mu_Gam"/>
    <property type="match status" value="1"/>
</dbReference>
<evidence type="ECO:0008006" key="4">
    <source>
        <dbReference type="Google" id="ProtNLM"/>
    </source>
</evidence>
<evidence type="ECO:0000256" key="1">
    <source>
        <dbReference type="SAM" id="Coils"/>
    </source>
</evidence>
<gene>
    <name evidence="2" type="ORF">HMPREF3229_00190</name>
</gene>
<sequence length="187" mass="21959">MQWHKGDLMENLKLIDEVIESEEVEEKREAFEITSLSGADWCFERLKGIKTNLEERKAYAEEEIKKYKEYIEAEEKKAADDIAYFEGLLRIYTDKRLEEDKDFKLKTAKGSASYGKVQKKWSYDEEVLLKDLEDKHLDEFIKIKKSIDKTKLKKDLNLVADNIVVDGNGEVVEGITITEFRNFNVKY</sequence>
<comment type="caution">
    <text evidence="2">The sequence shown here is derived from an EMBL/GenBank/DDBJ whole genome shotgun (WGS) entry which is preliminary data.</text>
</comment>
<accession>A0A133PS71</accession>
<reference evidence="2 3" key="1">
    <citation type="submission" date="2016-01" db="EMBL/GenBank/DDBJ databases">
        <authorList>
            <person name="Oliw E.H."/>
        </authorList>
    </citation>
    <scope>NUCLEOTIDE SEQUENCE [LARGE SCALE GENOMIC DNA]</scope>
    <source>
        <strain evidence="2 3">CMW7756A</strain>
    </source>
</reference>
<dbReference type="AlphaFoldDB" id="A0A133PS71"/>
<dbReference type="GO" id="GO:0003690">
    <property type="term" value="F:double-stranded DNA binding"/>
    <property type="evidence" value="ECO:0007669"/>
    <property type="project" value="InterPro"/>
</dbReference>
<dbReference type="PATRIC" id="fig|54005.3.peg.188"/>
<dbReference type="InterPro" id="IPR009951">
    <property type="entry name" value="Host-nuc_inhib_Gam"/>
</dbReference>
<name>A0A133PS71_9FIRM</name>
<evidence type="ECO:0000313" key="2">
    <source>
        <dbReference type="EMBL" id="KXA31662.1"/>
    </source>
</evidence>
<organism evidence="2">
    <name type="scientific">Peptoniphilus harei</name>
    <dbReference type="NCBI Taxonomy" id="54005"/>
    <lineage>
        <taxon>Bacteria</taxon>
        <taxon>Bacillati</taxon>
        <taxon>Bacillota</taxon>
        <taxon>Tissierellia</taxon>
        <taxon>Tissierellales</taxon>
        <taxon>Peptoniphilaceae</taxon>
        <taxon>Peptoniphilus</taxon>
    </lineage>
</organism>
<keyword evidence="1" id="KW-0175">Coiled coil</keyword>
<feature type="coiled-coil region" evidence="1">
    <location>
        <begin position="43"/>
        <end position="77"/>
    </location>
</feature>
<dbReference type="GO" id="GO:0042262">
    <property type="term" value="P:DNA protection"/>
    <property type="evidence" value="ECO:0007669"/>
    <property type="project" value="InterPro"/>
</dbReference>
<proteinExistence type="predicted"/>
<protein>
    <recommendedName>
        <fullName evidence="4">Bacteriophage Mu Gam like protein</fullName>
    </recommendedName>
</protein>
<evidence type="ECO:0000313" key="3">
    <source>
        <dbReference type="Proteomes" id="UP000070174"/>
    </source>
</evidence>
<dbReference type="Proteomes" id="UP000070174">
    <property type="component" value="Unassembled WGS sequence"/>
</dbReference>
<dbReference type="SUPFAM" id="SSF161266">
    <property type="entry name" value="Gam-like"/>
    <property type="match status" value="1"/>
</dbReference>